<dbReference type="PROSITE" id="PS50005">
    <property type="entry name" value="TPR"/>
    <property type="match status" value="1"/>
</dbReference>
<dbReference type="Proteomes" id="UP000886812">
    <property type="component" value="Unassembled WGS sequence"/>
</dbReference>
<gene>
    <name evidence="3" type="ORF">IAC75_03435</name>
</gene>
<reference evidence="3" key="2">
    <citation type="journal article" date="2021" name="PeerJ">
        <title>Extensive microbial diversity within the chicken gut microbiome revealed by metagenomics and culture.</title>
        <authorList>
            <person name="Gilroy R."/>
            <person name="Ravi A."/>
            <person name="Getino M."/>
            <person name="Pursley I."/>
            <person name="Horton D.L."/>
            <person name="Alikhan N.F."/>
            <person name="Baker D."/>
            <person name="Gharbi K."/>
            <person name="Hall N."/>
            <person name="Watson M."/>
            <person name="Adriaenssens E.M."/>
            <person name="Foster-Nyarko E."/>
            <person name="Jarju S."/>
            <person name="Secka A."/>
            <person name="Antonio M."/>
            <person name="Oren A."/>
            <person name="Chaudhuri R.R."/>
            <person name="La Ragione R."/>
            <person name="Hildebrand F."/>
            <person name="Pallen M.J."/>
        </authorList>
    </citation>
    <scope>NUCLEOTIDE SEQUENCE</scope>
    <source>
        <strain evidence="3">10669</strain>
    </source>
</reference>
<comment type="caution">
    <text evidence="3">The sequence shown here is derived from an EMBL/GenBank/DDBJ whole genome shotgun (WGS) entry which is preliminary data.</text>
</comment>
<evidence type="ECO:0000313" key="3">
    <source>
        <dbReference type="EMBL" id="HIV04189.1"/>
    </source>
</evidence>
<keyword evidence="1" id="KW-0802">TPR repeat</keyword>
<dbReference type="SUPFAM" id="SSF48452">
    <property type="entry name" value="TPR-like"/>
    <property type="match status" value="1"/>
</dbReference>
<name>A0A9D1NKA0_9BACT</name>
<dbReference type="AlphaFoldDB" id="A0A9D1NKA0"/>
<reference evidence="3" key="1">
    <citation type="submission" date="2020-10" db="EMBL/GenBank/DDBJ databases">
        <authorList>
            <person name="Gilroy R."/>
        </authorList>
    </citation>
    <scope>NUCLEOTIDE SEQUENCE</scope>
    <source>
        <strain evidence="3">10669</strain>
    </source>
</reference>
<feature type="compositionally biased region" description="Low complexity" evidence="2">
    <location>
        <begin position="425"/>
        <end position="434"/>
    </location>
</feature>
<evidence type="ECO:0008006" key="5">
    <source>
        <dbReference type="Google" id="ProtNLM"/>
    </source>
</evidence>
<evidence type="ECO:0000256" key="2">
    <source>
        <dbReference type="SAM" id="MobiDB-lite"/>
    </source>
</evidence>
<feature type="compositionally biased region" description="Basic and acidic residues" evidence="2">
    <location>
        <begin position="414"/>
        <end position="424"/>
    </location>
</feature>
<dbReference type="InterPro" id="IPR011990">
    <property type="entry name" value="TPR-like_helical_dom_sf"/>
</dbReference>
<feature type="region of interest" description="Disordered" evidence="2">
    <location>
        <begin position="414"/>
        <end position="458"/>
    </location>
</feature>
<protein>
    <recommendedName>
        <fullName evidence="5">Tetratricopeptide repeat protein</fullName>
    </recommendedName>
</protein>
<dbReference type="Gene3D" id="1.25.40.10">
    <property type="entry name" value="Tetratricopeptide repeat domain"/>
    <property type="match status" value="1"/>
</dbReference>
<accession>A0A9D1NKA0</accession>
<evidence type="ECO:0000256" key="1">
    <source>
        <dbReference type="PROSITE-ProRule" id="PRU00339"/>
    </source>
</evidence>
<evidence type="ECO:0000313" key="4">
    <source>
        <dbReference type="Proteomes" id="UP000886812"/>
    </source>
</evidence>
<proteinExistence type="predicted"/>
<dbReference type="EMBL" id="DVOG01000087">
    <property type="protein sequence ID" value="HIV04189.1"/>
    <property type="molecule type" value="Genomic_DNA"/>
</dbReference>
<dbReference type="InterPro" id="IPR019734">
    <property type="entry name" value="TPR_rpt"/>
</dbReference>
<feature type="repeat" description="TPR" evidence="1">
    <location>
        <begin position="332"/>
        <end position="365"/>
    </location>
</feature>
<organism evidence="3 4">
    <name type="scientific">Candidatus Spyradosoma merdigallinarum</name>
    <dbReference type="NCBI Taxonomy" id="2840950"/>
    <lineage>
        <taxon>Bacteria</taxon>
        <taxon>Pseudomonadati</taxon>
        <taxon>Verrucomicrobiota</taxon>
        <taxon>Opitutia</taxon>
        <taxon>Opitutia incertae sedis</taxon>
        <taxon>Candidatus Spyradosoma</taxon>
    </lineage>
</organism>
<sequence length="458" mass="49252">MKIFERFGLFTAATAGAFFALVVGVRAEFLEGSDPGCFYVRSCALPRSSSDASRRAASARAEAAVYEEFLLYAAGENLKLPEELGRLRSRLAEVAARSFAAGTVVGCEVIGREFLADGRARCTVKIPKENLKRVSGLDFRNRPESLIGFCGKNPALRYEVAAILGKEKDEMLFGGRLGEVAAREKGILENVPETWFMPEGEFDAEALRTFTDADLLNLWLAAAGTAPYGAAAADEFEKRGLSRTAARLATIASPRVEGRVAGAEFLKKLAEDGRGSALARRLVAEGCAARFRVVGRPNPDFSEASAEFAKKNPDYGKMISLLEKSLRTSVSDEAFNLLGRAYEAKGDDFSAAAVYAQAATLNPKTAYARANLAGTLLKAGDAEDAEFWANAVLGDERSNSWSRERAEGVLRKIAETAAKSEKENAPAGAPAPENAGREKQISEKSAPRDEVPQKIVEA</sequence>
<feature type="compositionally biased region" description="Basic and acidic residues" evidence="2">
    <location>
        <begin position="435"/>
        <end position="458"/>
    </location>
</feature>